<dbReference type="Gene3D" id="1.20.1250.20">
    <property type="entry name" value="MFS general substrate transporter like domains"/>
    <property type="match status" value="2"/>
</dbReference>
<evidence type="ECO:0000313" key="8">
    <source>
        <dbReference type="EMBL" id="ATW28561.1"/>
    </source>
</evidence>
<evidence type="ECO:0000256" key="1">
    <source>
        <dbReference type="ARBA" id="ARBA00004651"/>
    </source>
</evidence>
<feature type="transmembrane region" description="Helical" evidence="6">
    <location>
        <begin position="306"/>
        <end position="325"/>
    </location>
</feature>
<sequence>MKETKIMGMPGNIFFTGLTSFFTDTSTKMVYPVLPVFLTSVLGTSITSVSIIEGVAESTASILKALSGWCSDRLGRNKSLMITGYLITAVITPFFAFVSGWYQVLALRFLERMGKGVRTAPRDSIIAASGGKKNHGKNFGFHKAMDNSGAIIGPLLAYLILEFSVQGNGTPTAHDYRLLFILAAIPAFLGVLTICLFVKEAKGKTTCPDRIKWDSFRKDYYIFLLIVFIFSLGNSTDTLLLLRSQNIGIPEASVPLLYLIFNTCSVLFVIPMGALSDRIGREKIIILGYLVYSLVYLGFACANSKITVVMLFALYGLYSASVDGVQKALVADLIDKQHRGTGLGLYNAIIGITLLPASIIGGVLWSTINISAPFLFGMFTALLASVMLVFFYRKRRTLPC</sequence>
<dbReference type="InterPro" id="IPR011701">
    <property type="entry name" value="MFS"/>
</dbReference>
<dbReference type="InterPro" id="IPR036259">
    <property type="entry name" value="MFS_trans_sf"/>
</dbReference>
<dbReference type="CDD" id="cd17370">
    <property type="entry name" value="MFS_MJ1317_like"/>
    <property type="match status" value="1"/>
</dbReference>
<proteinExistence type="predicted"/>
<feature type="transmembrane region" description="Helical" evidence="6">
    <location>
        <begin position="82"/>
        <end position="104"/>
    </location>
</feature>
<dbReference type="Proteomes" id="UP000323521">
    <property type="component" value="Chromosome"/>
</dbReference>
<dbReference type="PROSITE" id="PS50850">
    <property type="entry name" value="MFS"/>
    <property type="match status" value="1"/>
</dbReference>
<dbReference type="EMBL" id="CP017634">
    <property type="protein sequence ID" value="ATW28561.1"/>
    <property type="molecule type" value="Genomic_DNA"/>
</dbReference>
<feature type="transmembrane region" description="Helical" evidence="6">
    <location>
        <begin position="256"/>
        <end position="275"/>
    </location>
</feature>
<feature type="domain" description="Major facilitator superfamily (MFS) profile" evidence="7">
    <location>
        <begin position="12"/>
        <end position="396"/>
    </location>
</feature>
<dbReference type="GO" id="GO:0005886">
    <property type="term" value="C:plasma membrane"/>
    <property type="evidence" value="ECO:0007669"/>
    <property type="project" value="UniProtKB-SubCell"/>
</dbReference>
<keyword evidence="5 6" id="KW-0472">Membrane</keyword>
<keyword evidence="3 6" id="KW-0812">Transmembrane</keyword>
<name>A0A3G1L1M8_FORW1</name>
<evidence type="ECO:0000256" key="6">
    <source>
        <dbReference type="SAM" id="Phobius"/>
    </source>
</evidence>
<feature type="transmembrane region" description="Helical" evidence="6">
    <location>
        <begin position="284"/>
        <end position="300"/>
    </location>
</feature>
<dbReference type="OrthoDB" id="9803985at2"/>
<evidence type="ECO:0000256" key="5">
    <source>
        <dbReference type="ARBA" id="ARBA00023136"/>
    </source>
</evidence>
<organism evidence="8 9">
    <name type="scientific">Formimonas warabiya</name>
    <dbReference type="NCBI Taxonomy" id="1761012"/>
    <lineage>
        <taxon>Bacteria</taxon>
        <taxon>Bacillati</taxon>
        <taxon>Bacillota</taxon>
        <taxon>Clostridia</taxon>
        <taxon>Eubacteriales</taxon>
        <taxon>Peptococcaceae</taxon>
        <taxon>Candidatus Formimonas</taxon>
    </lineage>
</organism>
<dbReference type="InterPro" id="IPR020846">
    <property type="entry name" value="MFS_dom"/>
</dbReference>
<feature type="transmembrane region" description="Helical" evidence="6">
    <location>
        <begin position="219"/>
        <end position="236"/>
    </location>
</feature>
<dbReference type="PANTHER" id="PTHR23518:SF2">
    <property type="entry name" value="MAJOR FACILITATOR SUPERFAMILY TRANSPORTER"/>
    <property type="match status" value="1"/>
</dbReference>
<keyword evidence="2" id="KW-0813">Transport</keyword>
<evidence type="ECO:0000313" key="9">
    <source>
        <dbReference type="Proteomes" id="UP000323521"/>
    </source>
</evidence>
<accession>A0A3G1L1M8</accession>
<dbReference type="AlphaFoldDB" id="A0A3G1L1M8"/>
<dbReference type="SUPFAM" id="SSF103473">
    <property type="entry name" value="MFS general substrate transporter"/>
    <property type="match status" value="1"/>
</dbReference>
<dbReference type="PANTHER" id="PTHR23518">
    <property type="entry name" value="C-METHYLTRANSFERASE"/>
    <property type="match status" value="1"/>
</dbReference>
<evidence type="ECO:0000259" key="7">
    <source>
        <dbReference type="PROSITE" id="PS50850"/>
    </source>
</evidence>
<reference evidence="8 9" key="1">
    <citation type="submission" date="2016-10" db="EMBL/GenBank/DDBJ databases">
        <title>Complete Genome Sequence of Peptococcaceae strain DCMF.</title>
        <authorList>
            <person name="Edwards R.J."/>
            <person name="Holland S.I."/>
            <person name="Deshpande N.P."/>
            <person name="Wong Y.K."/>
            <person name="Ertan H."/>
            <person name="Manefield M."/>
            <person name="Russell T.L."/>
            <person name="Lee M.J."/>
        </authorList>
    </citation>
    <scope>NUCLEOTIDE SEQUENCE [LARGE SCALE GENOMIC DNA]</scope>
    <source>
        <strain evidence="8 9">DCMF</strain>
    </source>
</reference>
<evidence type="ECO:0000256" key="3">
    <source>
        <dbReference type="ARBA" id="ARBA00022692"/>
    </source>
</evidence>
<evidence type="ECO:0000256" key="4">
    <source>
        <dbReference type="ARBA" id="ARBA00022989"/>
    </source>
</evidence>
<dbReference type="GO" id="GO:0022857">
    <property type="term" value="F:transmembrane transporter activity"/>
    <property type="evidence" value="ECO:0007669"/>
    <property type="project" value="InterPro"/>
</dbReference>
<dbReference type="KEGG" id="fwa:DCMF_11845"/>
<feature type="transmembrane region" description="Helical" evidence="6">
    <location>
        <begin position="345"/>
        <end position="368"/>
    </location>
</feature>
<gene>
    <name evidence="8" type="ORF">DCMF_11845</name>
</gene>
<keyword evidence="9" id="KW-1185">Reference proteome</keyword>
<evidence type="ECO:0000256" key="2">
    <source>
        <dbReference type="ARBA" id="ARBA00022448"/>
    </source>
</evidence>
<keyword evidence="4 6" id="KW-1133">Transmembrane helix</keyword>
<feature type="transmembrane region" description="Helical" evidence="6">
    <location>
        <begin position="178"/>
        <end position="198"/>
    </location>
</feature>
<comment type="subcellular location">
    <subcellularLocation>
        <location evidence="1">Cell membrane</location>
        <topology evidence="1">Multi-pass membrane protein</topology>
    </subcellularLocation>
</comment>
<feature type="transmembrane region" description="Helical" evidence="6">
    <location>
        <begin position="374"/>
        <end position="392"/>
    </location>
</feature>
<dbReference type="Pfam" id="PF07690">
    <property type="entry name" value="MFS_1"/>
    <property type="match status" value="1"/>
</dbReference>
<protein>
    <submittedName>
        <fullName evidence="8">MFS transporter</fullName>
    </submittedName>
</protein>